<dbReference type="InterPro" id="IPR050707">
    <property type="entry name" value="HTH_MetabolicPath_Reg"/>
</dbReference>
<proteinExistence type="predicted"/>
<evidence type="ECO:0000256" key="1">
    <source>
        <dbReference type="ARBA" id="ARBA00023015"/>
    </source>
</evidence>
<keyword evidence="1" id="KW-0805">Transcription regulation</keyword>
<evidence type="ECO:0000256" key="2">
    <source>
        <dbReference type="ARBA" id="ARBA00023125"/>
    </source>
</evidence>
<feature type="domain" description="HTH iclR-type" evidence="6">
    <location>
        <begin position="3"/>
        <end position="65"/>
    </location>
</feature>
<comment type="caution">
    <text evidence="8">The sequence shown here is derived from an EMBL/GenBank/DDBJ whole genome shotgun (WGS) entry which is preliminary data.</text>
</comment>
<evidence type="ECO:0000259" key="6">
    <source>
        <dbReference type="PROSITE" id="PS51077"/>
    </source>
</evidence>
<dbReference type="PROSITE" id="PS51077">
    <property type="entry name" value="HTH_ICLR"/>
    <property type="match status" value="1"/>
</dbReference>
<dbReference type="RefSeq" id="WP_344959667.1">
    <property type="nucleotide sequence ID" value="NZ_BAABCX010000005.1"/>
</dbReference>
<organism evidence="8 9">
    <name type="scientific">Zobellella aerophila</name>
    <dbReference type="NCBI Taxonomy" id="870480"/>
    <lineage>
        <taxon>Bacteria</taxon>
        <taxon>Pseudomonadati</taxon>
        <taxon>Pseudomonadota</taxon>
        <taxon>Gammaproteobacteria</taxon>
        <taxon>Aeromonadales</taxon>
        <taxon>Aeromonadaceae</taxon>
        <taxon>Zobellella</taxon>
    </lineage>
</organism>
<evidence type="ECO:0000256" key="4">
    <source>
        <dbReference type="ARBA" id="ARBA00040379"/>
    </source>
</evidence>
<dbReference type="InterPro" id="IPR036388">
    <property type="entry name" value="WH-like_DNA-bd_sf"/>
</dbReference>
<keyword evidence="9" id="KW-1185">Reference proteome</keyword>
<reference evidence="9" key="1">
    <citation type="journal article" date="2019" name="Int. J. Syst. Evol. Microbiol.">
        <title>The Global Catalogue of Microorganisms (GCM) 10K type strain sequencing project: providing services to taxonomists for standard genome sequencing and annotation.</title>
        <authorList>
            <consortium name="The Broad Institute Genomics Platform"/>
            <consortium name="The Broad Institute Genome Sequencing Center for Infectious Disease"/>
            <person name="Wu L."/>
            <person name="Ma J."/>
        </authorList>
    </citation>
    <scope>NUCLEOTIDE SEQUENCE [LARGE SCALE GENOMIC DNA]</scope>
    <source>
        <strain evidence="9">JCM 17110</strain>
    </source>
</reference>
<dbReference type="SMART" id="SM00346">
    <property type="entry name" value="HTH_ICLR"/>
    <property type="match status" value="1"/>
</dbReference>
<dbReference type="Gene3D" id="1.10.10.10">
    <property type="entry name" value="Winged helix-like DNA-binding domain superfamily/Winged helix DNA-binding domain"/>
    <property type="match status" value="1"/>
</dbReference>
<name>A0ABP6WDD0_9GAMM</name>
<dbReference type="InterPro" id="IPR036390">
    <property type="entry name" value="WH_DNA-bd_sf"/>
</dbReference>
<evidence type="ECO:0000313" key="8">
    <source>
        <dbReference type="EMBL" id="GAA3548409.1"/>
    </source>
</evidence>
<evidence type="ECO:0000313" key="9">
    <source>
        <dbReference type="Proteomes" id="UP001500795"/>
    </source>
</evidence>
<keyword evidence="3" id="KW-0804">Transcription</keyword>
<feature type="domain" description="IclR-ED" evidence="7">
    <location>
        <begin position="66"/>
        <end position="248"/>
    </location>
</feature>
<evidence type="ECO:0000259" key="7">
    <source>
        <dbReference type="PROSITE" id="PS51078"/>
    </source>
</evidence>
<dbReference type="InterPro" id="IPR029016">
    <property type="entry name" value="GAF-like_dom_sf"/>
</dbReference>
<dbReference type="SUPFAM" id="SSF46785">
    <property type="entry name" value="Winged helix' DNA-binding domain"/>
    <property type="match status" value="1"/>
</dbReference>
<accession>A0ABP6WDD0</accession>
<keyword evidence="2" id="KW-0238">DNA-binding</keyword>
<dbReference type="PROSITE" id="PS51078">
    <property type="entry name" value="ICLR_ED"/>
    <property type="match status" value="1"/>
</dbReference>
<dbReference type="SUPFAM" id="SSF55781">
    <property type="entry name" value="GAF domain-like"/>
    <property type="match status" value="1"/>
</dbReference>
<protein>
    <recommendedName>
        <fullName evidence="4">HTH-type transcriptional repressor AllR</fullName>
    </recommendedName>
    <alternativeName>
        <fullName evidence="5">Negative regulator of allantoin and glyoxylate utilization operons</fullName>
    </alternativeName>
</protein>
<dbReference type="InterPro" id="IPR014757">
    <property type="entry name" value="Tscrpt_reg_IclR_C"/>
</dbReference>
<dbReference type="Gene3D" id="3.30.450.40">
    <property type="match status" value="1"/>
</dbReference>
<sequence>MTQKTLANALELLEFFTRENPVWGGRELAKVSGVHPAIVQRTLATFASRGYLHQDPQTLKYSLGVRFFELGQMVKERLQLSDIVRPLMARLAEQTGEAVFLSLRDGAESVCVDRVESPKSIGFKVQVGSKVPIYAGAYGKVILAYMDETSREEILAQGLTAVTENTITDVTLMRTQLEEIRAQGWCYSEQEVSEDVFGLAVPLFFRDKQVAGSLAIAGPLYRFDKSNIPHLVVSLQAECPVIEQALSAFANKAV</sequence>
<evidence type="ECO:0000256" key="3">
    <source>
        <dbReference type="ARBA" id="ARBA00023163"/>
    </source>
</evidence>
<dbReference type="PANTHER" id="PTHR30136:SF24">
    <property type="entry name" value="HTH-TYPE TRANSCRIPTIONAL REPRESSOR ALLR"/>
    <property type="match status" value="1"/>
</dbReference>
<dbReference type="Proteomes" id="UP001500795">
    <property type="component" value="Unassembled WGS sequence"/>
</dbReference>
<dbReference type="InterPro" id="IPR005471">
    <property type="entry name" value="Tscrpt_reg_IclR_N"/>
</dbReference>
<dbReference type="Pfam" id="PF01614">
    <property type="entry name" value="IclR_C"/>
    <property type="match status" value="1"/>
</dbReference>
<dbReference type="PANTHER" id="PTHR30136">
    <property type="entry name" value="HELIX-TURN-HELIX TRANSCRIPTIONAL REGULATOR, ICLR FAMILY"/>
    <property type="match status" value="1"/>
</dbReference>
<dbReference type="EMBL" id="BAABCX010000005">
    <property type="protein sequence ID" value="GAA3548409.1"/>
    <property type="molecule type" value="Genomic_DNA"/>
</dbReference>
<dbReference type="Pfam" id="PF09339">
    <property type="entry name" value="HTH_IclR"/>
    <property type="match status" value="1"/>
</dbReference>
<evidence type="ECO:0000256" key="5">
    <source>
        <dbReference type="ARBA" id="ARBA00042627"/>
    </source>
</evidence>
<gene>
    <name evidence="8" type="ORF">GCM10022394_30690</name>
</gene>